<dbReference type="OrthoDB" id="9798081at2"/>
<accession>A0A0D1V7S4</accession>
<dbReference type="STRING" id="47500.AF333_05555"/>
<dbReference type="Proteomes" id="UP000037269">
    <property type="component" value="Unassembled WGS sequence"/>
</dbReference>
<name>A0A0D1V7S4_ANEMI</name>
<dbReference type="PATRIC" id="fig|47500.8.peg.207"/>
<dbReference type="Pfam" id="PF13302">
    <property type="entry name" value="Acetyltransf_3"/>
    <property type="match status" value="1"/>
</dbReference>
<dbReference type="RefSeq" id="WP_043066280.1">
    <property type="nucleotide sequence ID" value="NZ_BJOA01000313.1"/>
</dbReference>
<sequence>MLETNRCLLTKLQQANYEDVKKLYVNEEVRKYLGGTLKEETIKKSFFKMVQPTIDSLYWVAREKHSNEFIGLISLDTHHDGTSTEVSYQLLPQWWGAGYATELVKEIIDYAFNQLNLPEVIAETQTANNASRRLLERLGMELVQTVQRFGEEQAIYGIKNS</sequence>
<proteinExistence type="predicted"/>
<keyword evidence="4" id="KW-1185">Reference proteome</keyword>
<reference evidence="3 5" key="2">
    <citation type="submission" date="2016-10" db="EMBL/GenBank/DDBJ databases">
        <authorList>
            <person name="de Groot N.N."/>
        </authorList>
    </citation>
    <scope>NUCLEOTIDE SEQUENCE [LARGE SCALE GENOMIC DNA]</scope>
    <source>
        <strain evidence="3 5">DSM 2895</strain>
    </source>
</reference>
<protein>
    <submittedName>
        <fullName evidence="3">Ribosomal-protein-alanine N-acetyltransferase</fullName>
    </submittedName>
</protein>
<evidence type="ECO:0000313" key="5">
    <source>
        <dbReference type="Proteomes" id="UP000182836"/>
    </source>
</evidence>
<evidence type="ECO:0000313" key="4">
    <source>
        <dbReference type="Proteomes" id="UP000037269"/>
    </source>
</evidence>
<evidence type="ECO:0000313" key="2">
    <source>
        <dbReference type="EMBL" id="KON95026.1"/>
    </source>
</evidence>
<dbReference type="InterPro" id="IPR016181">
    <property type="entry name" value="Acyl_CoA_acyltransferase"/>
</dbReference>
<dbReference type="InterPro" id="IPR051531">
    <property type="entry name" value="N-acetyltransferase"/>
</dbReference>
<dbReference type="AlphaFoldDB" id="A0A0D1V7S4"/>
<dbReference type="GeneID" id="42304669"/>
<dbReference type="EMBL" id="LGUG01000004">
    <property type="protein sequence ID" value="KON95026.1"/>
    <property type="molecule type" value="Genomic_DNA"/>
</dbReference>
<reference evidence="2 4" key="1">
    <citation type="submission" date="2015-07" db="EMBL/GenBank/DDBJ databases">
        <title>Fjat-14205 dsm 2895.</title>
        <authorList>
            <person name="Liu B."/>
            <person name="Wang J."/>
            <person name="Zhu Y."/>
            <person name="Liu G."/>
            <person name="Chen Q."/>
            <person name="Chen Z."/>
            <person name="Lan J."/>
            <person name="Che J."/>
            <person name="Ge C."/>
            <person name="Shi H."/>
            <person name="Pan Z."/>
            <person name="Liu X."/>
        </authorList>
    </citation>
    <scope>NUCLEOTIDE SEQUENCE [LARGE SCALE GENOMIC DNA]</scope>
    <source>
        <strain evidence="2 4">DSM 2895</strain>
    </source>
</reference>
<dbReference type="PROSITE" id="PS51186">
    <property type="entry name" value="GNAT"/>
    <property type="match status" value="1"/>
</dbReference>
<gene>
    <name evidence="2" type="ORF">AF333_05555</name>
    <name evidence="3" type="ORF">SAMN04487909_15625</name>
</gene>
<evidence type="ECO:0000313" key="3">
    <source>
        <dbReference type="EMBL" id="SDK45392.1"/>
    </source>
</evidence>
<dbReference type="Gene3D" id="3.40.630.30">
    <property type="match status" value="1"/>
</dbReference>
<organism evidence="2 4">
    <name type="scientific">Aneurinibacillus migulanus</name>
    <name type="common">Bacillus migulanus</name>
    <dbReference type="NCBI Taxonomy" id="47500"/>
    <lineage>
        <taxon>Bacteria</taxon>
        <taxon>Bacillati</taxon>
        <taxon>Bacillota</taxon>
        <taxon>Bacilli</taxon>
        <taxon>Bacillales</taxon>
        <taxon>Paenibacillaceae</taxon>
        <taxon>Aneurinibacillus group</taxon>
        <taxon>Aneurinibacillus</taxon>
    </lineage>
</organism>
<feature type="domain" description="N-acetyltransferase" evidence="1">
    <location>
        <begin position="10"/>
        <end position="161"/>
    </location>
</feature>
<dbReference type="SUPFAM" id="SSF55729">
    <property type="entry name" value="Acyl-CoA N-acyltransferases (Nat)"/>
    <property type="match status" value="1"/>
</dbReference>
<dbReference type="GO" id="GO:0016747">
    <property type="term" value="F:acyltransferase activity, transferring groups other than amino-acyl groups"/>
    <property type="evidence" value="ECO:0007669"/>
    <property type="project" value="InterPro"/>
</dbReference>
<dbReference type="PANTHER" id="PTHR43792:SF16">
    <property type="entry name" value="N-ACETYLTRANSFERASE DOMAIN-CONTAINING PROTEIN"/>
    <property type="match status" value="1"/>
</dbReference>
<dbReference type="InterPro" id="IPR000182">
    <property type="entry name" value="GNAT_dom"/>
</dbReference>
<dbReference type="Proteomes" id="UP000182836">
    <property type="component" value="Unassembled WGS sequence"/>
</dbReference>
<evidence type="ECO:0000259" key="1">
    <source>
        <dbReference type="PROSITE" id="PS51186"/>
    </source>
</evidence>
<dbReference type="EMBL" id="FNED01000056">
    <property type="protein sequence ID" value="SDK45392.1"/>
    <property type="molecule type" value="Genomic_DNA"/>
</dbReference>
<keyword evidence="3" id="KW-0808">Transferase</keyword>
<dbReference type="PANTHER" id="PTHR43792">
    <property type="entry name" value="GNAT FAMILY, PUTATIVE (AFU_ORTHOLOGUE AFUA_3G00765)-RELATED-RELATED"/>
    <property type="match status" value="1"/>
</dbReference>